<organism evidence="1 2">
    <name type="scientific">Naganishia onofrii</name>
    <dbReference type="NCBI Taxonomy" id="1851511"/>
    <lineage>
        <taxon>Eukaryota</taxon>
        <taxon>Fungi</taxon>
        <taxon>Dikarya</taxon>
        <taxon>Basidiomycota</taxon>
        <taxon>Agaricomycotina</taxon>
        <taxon>Tremellomycetes</taxon>
        <taxon>Filobasidiales</taxon>
        <taxon>Filobasidiaceae</taxon>
        <taxon>Naganishia</taxon>
    </lineage>
</organism>
<evidence type="ECO:0000313" key="2">
    <source>
        <dbReference type="Proteomes" id="UP001234202"/>
    </source>
</evidence>
<proteinExistence type="predicted"/>
<dbReference type="Proteomes" id="UP001234202">
    <property type="component" value="Unassembled WGS sequence"/>
</dbReference>
<reference evidence="1" key="1">
    <citation type="submission" date="2023-04" db="EMBL/GenBank/DDBJ databases">
        <title>Draft Genome sequencing of Naganishia species isolated from polar environments using Oxford Nanopore Technology.</title>
        <authorList>
            <person name="Leo P."/>
            <person name="Venkateswaran K."/>
        </authorList>
    </citation>
    <scope>NUCLEOTIDE SEQUENCE</scope>
    <source>
        <strain evidence="1">DBVPG 5303</strain>
    </source>
</reference>
<gene>
    <name evidence="1" type="ORF">QFC24_003847</name>
</gene>
<evidence type="ECO:0000313" key="1">
    <source>
        <dbReference type="EMBL" id="KAJ9123631.1"/>
    </source>
</evidence>
<keyword evidence="2" id="KW-1185">Reference proteome</keyword>
<dbReference type="EMBL" id="JASBWV010000012">
    <property type="protein sequence ID" value="KAJ9123631.1"/>
    <property type="molecule type" value="Genomic_DNA"/>
</dbReference>
<comment type="caution">
    <text evidence="1">The sequence shown here is derived from an EMBL/GenBank/DDBJ whole genome shotgun (WGS) entry which is preliminary data.</text>
</comment>
<accession>A0ACC2XJS6</accession>
<sequence>MHQQGRQWLKKRTSDNHGTQKRTVQTKMTTFINDRPPTQSGTVYRAPGDSFMDADVFEESVQFVKARNSGFQPSNKTITTGARIDAPLRTNATISTRPQPQRKKRKSDEIGTSSDGADKAMSSKGMRSGSELLSPRLNVHKRFKVQNNPQQGVQDPQSDDRMDTSSLTSLSKDLSSELDIDQEVTKSGLKVGRGRGRNMAMNVIYSSDADEGGLEERQTDADEVAMDESNTNADVNEDQAPVDRIAPSTPSSVVPDSQPNYYRRSQPWDYYLQAARFQLGPMVEPEQAPNYRTTGIPLRAVPPAVEESLSTANTDPTTISEPSVLPAPATNPPIDPREGDTDGGNIESLVFNDDPEGLISEISQRTENESDPASLSQQRKAAARKEKYRLLLPSLTDDDFEVELVGNHHPAALRLQHDGGDSNIDSASDETETVDFEKFMKKLLPPPVKNKEFTAQPPAQTSAVLESQGKALSEPQAVEVEEPGIPASSAALLPLPRPSSNPAESMRRPSEENLSANPVNSKLAFKPTSPEEEKSNQAETMLPLTLDTQLHRPGILSPNFQLRIKRSRQDSANLPGNVKAPITPKKRQRFATQLITPGKQPNLYPGSPEASRTPQQRLILNPDYKSPESLVENVETLATWSPAKYETHRSMGTRQEQWGIDDEGKENQPPQARQIESGSSRAPQSLDEIVSRLSSLSLRNECS</sequence>
<name>A0ACC2XJS6_9TREE</name>
<protein>
    <submittedName>
        <fullName evidence="1">Uncharacterized protein</fullName>
    </submittedName>
</protein>